<keyword evidence="3" id="KW-1185">Reference proteome</keyword>
<organism evidence="2 3">
    <name type="scientific">Salix koriyanagi</name>
    <dbReference type="NCBI Taxonomy" id="2511006"/>
    <lineage>
        <taxon>Eukaryota</taxon>
        <taxon>Viridiplantae</taxon>
        <taxon>Streptophyta</taxon>
        <taxon>Embryophyta</taxon>
        <taxon>Tracheophyta</taxon>
        <taxon>Spermatophyta</taxon>
        <taxon>Magnoliopsida</taxon>
        <taxon>eudicotyledons</taxon>
        <taxon>Gunneridae</taxon>
        <taxon>Pentapetalae</taxon>
        <taxon>rosids</taxon>
        <taxon>fabids</taxon>
        <taxon>Malpighiales</taxon>
        <taxon>Salicaceae</taxon>
        <taxon>Saliceae</taxon>
        <taxon>Salix</taxon>
    </lineage>
</organism>
<dbReference type="Gene3D" id="3.30.559.10">
    <property type="entry name" value="Chloramphenicol acetyltransferase-like domain"/>
    <property type="match status" value="1"/>
</dbReference>
<dbReference type="GO" id="GO:0016747">
    <property type="term" value="F:acyltransferase activity, transferring groups other than amino-acyl groups"/>
    <property type="evidence" value="ECO:0007669"/>
    <property type="project" value="TreeGrafter"/>
</dbReference>
<protein>
    <submittedName>
        <fullName evidence="2">TRICHOTHECENE 3-O-ACETYLTRANSFERASE</fullName>
    </submittedName>
</protein>
<gene>
    <name evidence="2" type="ORF">OIU74_024180</name>
</gene>
<reference evidence="2" key="2">
    <citation type="journal article" date="2023" name="Int. J. Mol. Sci.">
        <title>De Novo Assembly and Annotation of 11 Diverse Shrub Willow (Salix) Genomes Reveals Novel Gene Organization in Sex-Linked Regions.</title>
        <authorList>
            <person name="Hyden B."/>
            <person name="Feng K."/>
            <person name="Yates T.B."/>
            <person name="Jawdy S."/>
            <person name="Cereghino C."/>
            <person name="Smart L.B."/>
            <person name="Muchero W."/>
        </authorList>
    </citation>
    <scope>NUCLEOTIDE SEQUENCE</scope>
    <source>
        <tissue evidence="2">Shoot tip</tissue>
    </source>
</reference>
<evidence type="ECO:0000256" key="1">
    <source>
        <dbReference type="ARBA" id="ARBA00009861"/>
    </source>
</evidence>
<dbReference type="InterPro" id="IPR023213">
    <property type="entry name" value="CAT-like_dom_sf"/>
</dbReference>
<dbReference type="PANTHER" id="PTHR31642">
    <property type="entry name" value="TRICHOTHECENE 3-O-ACETYLTRANSFERASE"/>
    <property type="match status" value="1"/>
</dbReference>
<name>A0A9Q0W6K4_9ROSI</name>
<reference evidence="2" key="1">
    <citation type="submission" date="2022-11" db="EMBL/GenBank/DDBJ databases">
        <authorList>
            <person name="Hyden B.L."/>
            <person name="Feng K."/>
            <person name="Yates T."/>
            <person name="Jawdy S."/>
            <person name="Smart L.B."/>
            <person name="Muchero W."/>
        </authorList>
    </citation>
    <scope>NUCLEOTIDE SEQUENCE</scope>
    <source>
        <tissue evidence="2">Shoot tip</tissue>
    </source>
</reference>
<evidence type="ECO:0000313" key="2">
    <source>
        <dbReference type="EMBL" id="KAJ6761477.1"/>
    </source>
</evidence>
<comment type="similarity">
    <text evidence="1">Belongs to the plant acyltransferase family.</text>
</comment>
<accession>A0A9Q0W6K4</accession>
<dbReference type="InterPro" id="IPR050317">
    <property type="entry name" value="Plant_Fungal_Acyltransferase"/>
</dbReference>
<evidence type="ECO:0000313" key="3">
    <source>
        <dbReference type="Proteomes" id="UP001151752"/>
    </source>
</evidence>
<dbReference type="Pfam" id="PF02458">
    <property type="entry name" value="Transferase"/>
    <property type="match status" value="1"/>
</dbReference>
<comment type="caution">
    <text evidence="2">The sequence shown here is derived from an EMBL/GenBank/DDBJ whole genome shotgun (WGS) entry which is preliminary data.</text>
</comment>
<dbReference type="PANTHER" id="PTHR31642:SF158">
    <property type="entry name" value="N-BENZOYLTRANSFERASE PROTEIN, PUTATIVE-RELATED"/>
    <property type="match status" value="1"/>
</dbReference>
<sequence>MDAQFPSNFPGGGDTMKINTKESIIVRPSQDIPQHRLWLSNMDLLHPIRFYVLTVYLYKPNGSSDFFEAEVLKEALRKVLVPFYPVAGRLARDENGRIEINCNGEGVLLVVADTDSTTEELGGFMPSMKLQQLIPTVDTNLQDISRNPLVLLQVTSFKCGGVCLGVGWHHNLADGTAALHFINSWATLARGLSITVPPLLDRTILRG</sequence>
<dbReference type="EMBL" id="JAPFFM010000005">
    <property type="protein sequence ID" value="KAJ6761477.1"/>
    <property type="molecule type" value="Genomic_DNA"/>
</dbReference>
<dbReference type="AlphaFoldDB" id="A0A9Q0W6K4"/>
<proteinExistence type="inferred from homology"/>
<dbReference type="Proteomes" id="UP001151752">
    <property type="component" value="Chromosome 19"/>
</dbReference>
<dbReference type="SUPFAM" id="SSF52777">
    <property type="entry name" value="CoA-dependent acyltransferases"/>
    <property type="match status" value="1"/>
</dbReference>